<dbReference type="SFLD" id="SFLDS00003">
    <property type="entry name" value="Haloacid_Dehalogenase"/>
    <property type="match status" value="1"/>
</dbReference>
<dbReference type="InterPro" id="IPR023198">
    <property type="entry name" value="PGP-like_dom2"/>
</dbReference>
<organism evidence="1 2">
    <name type="scientific">Paludibacterium purpuratum</name>
    <dbReference type="NCBI Taxonomy" id="1144873"/>
    <lineage>
        <taxon>Bacteria</taxon>
        <taxon>Pseudomonadati</taxon>
        <taxon>Pseudomonadota</taxon>
        <taxon>Betaproteobacteria</taxon>
        <taxon>Neisseriales</taxon>
        <taxon>Chromobacteriaceae</taxon>
        <taxon>Paludibacterium</taxon>
    </lineage>
</organism>
<dbReference type="Gene3D" id="3.40.50.1000">
    <property type="entry name" value="HAD superfamily/HAD-like"/>
    <property type="match status" value="1"/>
</dbReference>
<dbReference type="EMBL" id="SNZP01000002">
    <property type="protein sequence ID" value="TDR82278.1"/>
    <property type="molecule type" value="Genomic_DNA"/>
</dbReference>
<keyword evidence="2" id="KW-1185">Reference proteome</keyword>
<dbReference type="CDD" id="cd02603">
    <property type="entry name" value="HAD_sEH-N_like"/>
    <property type="match status" value="1"/>
</dbReference>
<comment type="caution">
    <text evidence="1">The sequence shown here is derived from an EMBL/GenBank/DDBJ whole genome shotgun (WGS) entry which is preliminary data.</text>
</comment>
<dbReference type="GO" id="GO:0016787">
    <property type="term" value="F:hydrolase activity"/>
    <property type="evidence" value="ECO:0007669"/>
    <property type="project" value="UniProtKB-KW"/>
</dbReference>
<dbReference type="Gene3D" id="1.10.150.240">
    <property type="entry name" value="Putative phosphatase, domain 2"/>
    <property type="match status" value="1"/>
</dbReference>
<keyword evidence="1" id="KW-0378">Hydrolase</keyword>
<dbReference type="SFLD" id="SFLDG01129">
    <property type="entry name" value="C1.5:_HAD__Beta-PGM__Phosphata"/>
    <property type="match status" value="1"/>
</dbReference>
<gene>
    <name evidence="1" type="ORF">DFP86_102395</name>
</gene>
<name>A0A4R7BBJ7_9NEIS</name>
<proteinExistence type="predicted"/>
<dbReference type="InterPro" id="IPR006439">
    <property type="entry name" value="HAD-SF_hydro_IA"/>
</dbReference>
<dbReference type="AlphaFoldDB" id="A0A4R7BBJ7"/>
<dbReference type="PANTHER" id="PTHR43611">
    <property type="entry name" value="ALPHA-D-GLUCOSE 1-PHOSPHATE PHOSPHATASE"/>
    <property type="match status" value="1"/>
</dbReference>
<dbReference type="InterPro" id="IPR036412">
    <property type="entry name" value="HAD-like_sf"/>
</dbReference>
<dbReference type="NCBIfam" id="TIGR01509">
    <property type="entry name" value="HAD-SF-IA-v3"/>
    <property type="match status" value="1"/>
</dbReference>
<dbReference type="InterPro" id="IPR023214">
    <property type="entry name" value="HAD_sf"/>
</dbReference>
<dbReference type="Proteomes" id="UP000295611">
    <property type="component" value="Unassembled WGS sequence"/>
</dbReference>
<sequence>MQVEVLLFDLGGVLVEWDGTTPLVEHTGGRIDRETARQFWLTSPWVGRQDLGQCTLEDFADGAIAELGLDFTREAFIEAYLGWVKGVFPGTHALLDQLKGRYRLATLTNNNAAHFGRIASELALGQYFDEVFASHELHMKKPDAEIYRYVTEKLGVAPQRIAFFDDNIECIEPARAIGWQAFHTIGLTQVEDALRTIGAL</sequence>
<dbReference type="RefSeq" id="WP_166642140.1">
    <property type="nucleotide sequence ID" value="NZ_SNZP01000002.1"/>
</dbReference>
<evidence type="ECO:0000313" key="1">
    <source>
        <dbReference type="EMBL" id="TDR82278.1"/>
    </source>
</evidence>
<dbReference type="PANTHER" id="PTHR43611:SF3">
    <property type="entry name" value="FLAVIN MONONUCLEOTIDE HYDROLASE 1, CHLOROPLATIC"/>
    <property type="match status" value="1"/>
</dbReference>
<dbReference type="Pfam" id="PF00702">
    <property type="entry name" value="Hydrolase"/>
    <property type="match status" value="1"/>
</dbReference>
<accession>A0A4R7BBJ7</accession>
<evidence type="ECO:0000313" key="2">
    <source>
        <dbReference type="Proteomes" id="UP000295611"/>
    </source>
</evidence>
<reference evidence="1 2" key="1">
    <citation type="submission" date="2019-03" db="EMBL/GenBank/DDBJ databases">
        <title>Genomic Encyclopedia of Type Strains, Phase III (KMG-III): the genomes of soil and plant-associated and newly described type strains.</title>
        <authorList>
            <person name="Whitman W."/>
        </authorList>
    </citation>
    <scope>NUCLEOTIDE SEQUENCE [LARGE SCALE GENOMIC DNA]</scope>
    <source>
        <strain evidence="1 2">CECT 8976</strain>
    </source>
</reference>
<protein>
    <submittedName>
        <fullName evidence="1">Putative hydrolase of the HAD superfamily</fullName>
    </submittedName>
</protein>
<dbReference type="SUPFAM" id="SSF56784">
    <property type="entry name" value="HAD-like"/>
    <property type="match status" value="1"/>
</dbReference>